<proteinExistence type="inferred from homology"/>
<feature type="binding site" evidence="5">
    <location>
        <position position="201"/>
    </location>
    <ligand>
        <name>phosphoenolpyruvate</name>
        <dbReference type="ChEBI" id="CHEBI:58702"/>
    </ligand>
</feature>
<evidence type="ECO:0000256" key="1">
    <source>
        <dbReference type="ARBA" id="ARBA00022679"/>
    </source>
</evidence>
<evidence type="ECO:0000256" key="2">
    <source>
        <dbReference type="ARBA" id="ARBA00022695"/>
    </source>
</evidence>
<evidence type="ECO:0000256" key="5">
    <source>
        <dbReference type="HAMAP-Rule" id="MF_02114"/>
    </source>
</evidence>
<protein>
    <recommendedName>
        <fullName evidence="5">Phosphoenolpyruvate guanylyltransferase</fullName>
        <shortName evidence="5">PEP guanylyltransferase</shortName>
        <ecNumber evidence="5">2.7.7.105</ecNumber>
    </recommendedName>
</protein>
<keyword evidence="4 5" id="KW-0342">GTP-binding</keyword>
<comment type="similarity">
    <text evidence="5">Belongs to the CofC family.</text>
</comment>
<reference evidence="6 7" key="1">
    <citation type="journal article" date="2011" name="Stand. Genomic Sci.">
        <title>High quality draft genome sequence of Segniliparus rugosus CDC 945(T)= (ATCC BAA-974(T)).</title>
        <authorList>
            <person name="Earl A.M."/>
            <person name="Desjardins C.A."/>
            <person name="Fitzgerald M.G."/>
            <person name="Arachchi H.M."/>
            <person name="Zeng Q."/>
            <person name="Mehta T."/>
            <person name="Griggs A."/>
            <person name="Birren B.W."/>
            <person name="Toney N.C."/>
            <person name="Carr J."/>
            <person name="Posey J."/>
            <person name="Butler W.R."/>
        </authorList>
    </citation>
    <scope>NUCLEOTIDE SEQUENCE [LARGE SCALE GENOMIC DNA]</scope>
    <source>
        <strain evidence="7">ATCC BAA-974 / DSM 45345 / CCUG 50838 / CIP 108380 / JCM 13579 / CDC 945</strain>
    </source>
</reference>
<keyword evidence="2 5" id="KW-0548">Nucleotidyltransferase</keyword>
<keyword evidence="7" id="KW-1185">Reference proteome</keyword>
<dbReference type="GO" id="GO:0052645">
    <property type="term" value="P:F420-0 metabolic process"/>
    <property type="evidence" value="ECO:0007669"/>
    <property type="project" value="UniProtKB-UniRule"/>
</dbReference>
<feature type="binding site" evidence="5">
    <location>
        <position position="204"/>
    </location>
    <ligand>
        <name>phosphoenolpyruvate</name>
        <dbReference type="ChEBI" id="CHEBI:58702"/>
    </ligand>
</feature>
<comment type="catalytic activity">
    <reaction evidence="5">
        <text>phosphoenolpyruvate + GTP + H(+) = enolpyruvoyl-2-diphospho-5'-guanosine + diphosphate</text>
        <dbReference type="Rhea" id="RHEA:30519"/>
        <dbReference type="ChEBI" id="CHEBI:15378"/>
        <dbReference type="ChEBI" id="CHEBI:33019"/>
        <dbReference type="ChEBI" id="CHEBI:37565"/>
        <dbReference type="ChEBI" id="CHEBI:58702"/>
        <dbReference type="ChEBI" id="CHEBI:143701"/>
        <dbReference type="EC" id="2.7.7.105"/>
    </reaction>
</comment>
<evidence type="ECO:0000313" key="6">
    <source>
        <dbReference type="EMBL" id="EFV14456.2"/>
    </source>
</evidence>
<dbReference type="EMBL" id="ACZI02000003">
    <property type="protein sequence ID" value="EFV14456.2"/>
    <property type="molecule type" value="Genomic_DNA"/>
</dbReference>
<comment type="caution">
    <text evidence="6">The sequence shown here is derived from an EMBL/GenBank/DDBJ whole genome shotgun (WGS) entry which is preliminary data.</text>
</comment>
<name>E5XMG3_SEGRC</name>
<dbReference type="InterPro" id="IPR002835">
    <property type="entry name" value="CofC"/>
</dbReference>
<dbReference type="PANTHER" id="PTHR40392">
    <property type="entry name" value="2-PHOSPHO-L-LACTATE GUANYLYLTRANSFERASE"/>
    <property type="match status" value="1"/>
</dbReference>
<dbReference type="HAMAP" id="MF_02114">
    <property type="entry name" value="CofC"/>
    <property type="match status" value="1"/>
</dbReference>
<evidence type="ECO:0000256" key="3">
    <source>
        <dbReference type="ARBA" id="ARBA00022741"/>
    </source>
</evidence>
<dbReference type="HOGENOM" id="CLU_076569_0_0_11"/>
<dbReference type="Pfam" id="PF01983">
    <property type="entry name" value="CofC"/>
    <property type="match status" value="1"/>
</dbReference>
<dbReference type="Gene3D" id="3.90.550.10">
    <property type="entry name" value="Spore Coat Polysaccharide Biosynthesis Protein SpsA, Chain A"/>
    <property type="match status" value="1"/>
</dbReference>
<keyword evidence="3 5" id="KW-0547">Nucleotide-binding</keyword>
<dbReference type="EC" id="2.7.7.105" evidence="5"/>
<dbReference type="InterPro" id="IPR029044">
    <property type="entry name" value="Nucleotide-diphossugar_trans"/>
</dbReference>
<accession>E5XMG3</accession>
<dbReference type="Proteomes" id="UP000004816">
    <property type="component" value="Unassembled WGS sequence"/>
</dbReference>
<dbReference type="STRING" id="679197.HMPREF9336_00683"/>
<dbReference type="SUPFAM" id="SSF53448">
    <property type="entry name" value="Nucleotide-diphospho-sugar transferases"/>
    <property type="match status" value="1"/>
</dbReference>
<sequence>MIRKLKMNLRLRTRSDKDQVIFAPGKPEKPTANIFTMVIVPRPALPHAVVLIAVKPLRDAKTRLAPALSAEQRAQLTLAMLTDVLEAARGAAWTRAIAVVTEDPQVQALAQAYGAVALDEPEGAGGLNAALRSADGWARERFPAALRIALHGDLPALRPMELQQALRAARGRSRAYVADHDGSGTTALIADAATELAPAFGPGSSARHAASGAFAIADQLPGLRQDVDAPQDLRKAGELGLGLATKALLAGSELV</sequence>
<organism evidence="6 7">
    <name type="scientific">Segniliparus rugosus (strain ATCC BAA-974 / DSM 45345 / CCUG 50838 / CIP 108380 / JCM 13579 / CDC 945)</name>
    <dbReference type="NCBI Taxonomy" id="679197"/>
    <lineage>
        <taxon>Bacteria</taxon>
        <taxon>Bacillati</taxon>
        <taxon>Actinomycetota</taxon>
        <taxon>Actinomycetes</taxon>
        <taxon>Mycobacteriales</taxon>
        <taxon>Segniliparaceae</taxon>
        <taxon>Segniliparus</taxon>
    </lineage>
</organism>
<comment type="function">
    <text evidence="5">Guanylyltransferase that catalyzes the activation of phosphoenolpyruvate (PEP) as enolpyruvoyl-2-diphospho-5'-guanosine, via the condensation of PEP with GTP. It is involved in the biosynthesis of coenzyme F420, a hydride carrier cofactor.</text>
</comment>
<dbReference type="AlphaFoldDB" id="E5XMG3"/>
<dbReference type="UniPathway" id="UPA00071"/>
<evidence type="ECO:0000256" key="4">
    <source>
        <dbReference type="ARBA" id="ARBA00023134"/>
    </source>
</evidence>
<evidence type="ECO:0000313" key="7">
    <source>
        <dbReference type="Proteomes" id="UP000004816"/>
    </source>
</evidence>
<dbReference type="NCBIfam" id="TIGR03552">
    <property type="entry name" value="F420_cofC"/>
    <property type="match status" value="1"/>
</dbReference>
<dbReference type="GO" id="GO:0043814">
    <property type="term" value="F:phospholactate guanylyltransferase activity"/>
    <property type="evidence" value="ECO:0007669"/>
    <property type="project" value="InterPro"/>
</dbReference>
<gene>
    <name evidence="5" type="primary">fbiD</name>
    <name evidence="6" type="ORF">HMPREF9336_00683</name>
</gene>
<feature type="binding site" evidence="5">
    <location>
        <position position="185"/>
    </location>
    <ligand>
        <name>phosphoenolpyruvate</name>
        <dbReference type="ChEBI" id="CHEBI:58702"/>
    </ligand>
</feature>
<dbReference type="PANTHER" id="PTHR40392:SF1">
    <property type="entry name" value="2-PHOSPHO-L-LACTATE GUANYLYLTRANSFERASE"/>
    <property type="match status" value="1"/>
</dbReference>
<dbReference type="GO" id="GO:0005525">
    <property type="term" value="F:GTP binding"/>
    <property type="evidence" value="ECO:0007669"/>
    <property type="project" value="UniProtKB-KW"/>
</dbReference>
<comment type="pathway">
    <text evidence="5">Cofactor biosynthesis; coenzyme F420 biosynthesis.</text>
</comment>
<dbReference type="eggNOG" id="COG1920">
    <property type="taxonomic scope" value="Bacteria"/>
</dbReference>
<keyword evidence="1 5" id="KW-0808">Transferase</keyword>